<gene>
    <name evidence="1" type="ORF">M8C21_003424</name>
</gene>
<dbReference type="EMBL" id="JAMZMK010011339">
    <property type="protein sequence ID" value="KAI7727633.1"/>
    <property type="molecule type" value="Genomic_DNA"/>
</dbReference>
<reference evidence="1" key="1">
    <citation type="submission" date="2022-06" db="EMBL/GenBank/DDBJ databases">
        <title>Uncovering the hologenomic basis of an extraordinary plant invasion.</title>
        <authorList>
            <person name="Bieker V.C."/>
            <person name="Martin M.D."/>
            <person name="Gilbert T."/>
            <person name="Hodgins K."/>
            <person name="Battlay P."/>
            <person name="Petersen B."/>
            <person name="Wilson J."/>
        </authorList>
    </citation>
    <scope>NUCLEOTIDE SEQUENCE</scope>
    <source>
        <strain evidence="1">AA19_3_7</strain>
        <tissue evidence="1">Leaf</tissue>
    </source>
</reference>
<sequence length="46" mass="4919">MVSDSGYHSRWVPSRCRRGCGCGCGSGCRRGLGGQTFFTPRGPTHS</sequence>
<dbReference type="Proteomes" id="UP001206925">
    <property type="component" value="Unassembled WGS sequence"/>
</dbReference>
<organism evidence="1 2">
    <name type="scientific">Ambrosia artemisiifolia</name>
    <name type="common">Common ragweed</name>
    <dbReference type="NCBI Taxonomy" id="4212"/>
    <lineage>
        <taxon>Eukaryota</taxon>
        <taxon>Viridiplantae</taxon>
        <taxon>Streptophyta</taxon>
        <taxon>Embryophyta</taxon>
        <taxon>Tracheophyta</taxon>
        <taxon>Spermatophyta</taxon>
        <taxon>Magnoliopsida</taxon>
        <taxon>eudicotyledons</taxon>
        <taxon>Gunneridae</taxon>
        <taxon>Pentapetalae</taxon>
        <taxon>asterids</taxon>
        <taxon>campanulids</taxon>
        <taxon>Asterales</taxon>
        <taxon>Asteraceae</taxon>
        <taxon>Asteroideae</taxon>
        <taxon>Heliantheae alliance</taxon>
        <taxon>Heliantheae</taxon>
        <taxon>Ambrosia</taxon>
    </lineage>
</organism>
<name>A0AAD5G4Z3_AMBAR</name>
<accession>A0AAD5G4Z3</accession>
<evidence type="ECO:0000313" key="2">
    <source>
        <dbReference type="Proteomes" id="UP001206925"/>
    </source>
</evidence>
<protein>
    <submittedName>
        <fullName evidence="1">Uncharacterized protein</fullName>
    </submittedName>
</protein>
<comment type="caution">
    <text evidence="1">The sequence shown here is derived from an EMBL/GenBank/DDBJ whole genome shotgun (WGS) entry which is preliminary data.</text>
</comment>
<evidence type="ECO:0000313" key="1">
    <source>
        <dbReference type="EMBL" id="KAI7727633.1"/>
    </source>
</evidence>
<dbReference type="AlphaFoldDB" id="A0AAD5G4Z3"/>
<proteinExistence type="predicted"/>
<keyword evidence="2" id="KW-1185">Reference proteome</keyword>